<evidence type="ECO:0000256" key="1">
    <source>
        <dbReference type="SAM" id="SignalP"/>
    </source>
</evidence>
<dbReference type="GO" id="GO:0006629">
    <property type="term" value="P:lipid metabolic process"/>
    <property type="evidence" value="ECO:0007669"/>
    <property type="project" value="InterPro"/>
</dbReference>
<feature type="non-terminal residue" evidence="3">
    <location>
        <position position="299"/>
    </location>
</feature>
<proteinExistence type="predicted"/>
<comment type="caution">
    <text evidence="3">The sequence shown here is derived from an EMBL/GenBank/DDBJ whole genome shotgun (WGS) entry which is preliminary data.</text>
</comment>
<dbReference type="AlphaFoldDB" id="A0A9Q0MRR9"/>
<keyword evidence="4" id="KW-1185">Reference proteome</keyword>
<evidence type="ECO:0000313" key="3">
    <source>
        <dbReference type="EMBL" id="KAJ6635789.1"/>
    </source>
</evidence>
<dbReference type="EMBL" id="WJQU01000004">
    <property type="protein sequence ID" value="KAJ6635789.1"/>
    <property type="molecule type" value="Genomic_DNA"/>
</dbReference>
<dbReference type="OrthoDB" id="5866690at2759"/>
<dbReference type="InterPro" id="IPR002921">
    <property type="entry name" value="Fungal_lipase-type"/>
</dbReference>
<evidence type="ECO:0000313" key="4">
    <source>
        <dbReference type="Proteomes" id="UP001151699"/>
    </source>
</evidence>
<protein>
    <submittedName>
        <fullName evidence="3">Lipase</fullName>
    </submittedName>
</protein>
<sequence>MGSNWTLTLLTLMTTVFLSLGFSILSNDYLFGLMKYFPVFKSITHYDGPAEISNAPTDPTTTMLPTLEQMMYYNYYTSSMYCPYDLKNLSCEYCVKFKKDVNKLTVLRNDTHNTLALVTLSEKRKEIVVTYRGSTNFWNFFLDFYAIDMIDVETRTSALRGIKIHRGFYIATMSLYKDVVAAVGYLRSIKRRYAKYKLVICGHSLGGAMARVTQYFLHSLNQFSGVKLEVYTYGEFRSGNKAYVDYMNKLSDVTARIVSRADIIAHLPPTKALRSGDPYLHKSHTCLPKESFIKFFQQR</sequence>
<gene>
    <name evidence="3" type="primary">LIP_0</name>
    <name evidence="3" type="ORF">Bhyg_14375</name>
</gene>
<feature type="chain" id="PRO_5040397554" evidence="1">
    <location>
        <begin position="22"/>
        <end position="299"/>
    </location>
</feature>
<dbReference type="PANTHER" id="PTHR45908">
    <property type="entry name" value="PROTEIN CBG11750-RELATED"/>
    <property type="match status" value="1"/>
</dbReference>
<keyword evidence="1" id="KW-0732">Signal</keyword>
<name>A0A9Q0MRR9_9DIPT</name>
<reference evidence="3" key="1">
    <citation type="submission" date="2022-07" db="EMBL/GenBank/DDBJ databases">
        <authorList>
            <person name="Trinca V."/>
            <person name="Uliana J.V.C."/>
            <person name="Torres T.T."/>
            <person name="Ward R.J."/>
            <person name="Monesi N."/>
        </authorList>
    </citation>
    <scope>NUCLEOTIDE SEQUENCE</scope>
    <source>
        <strain evidence="3">HSMRA1968</strain>
        <tissue evidence="3">Whole embryos</tissue>
    </source>
</reference>
<dbReference type="Pfam" id="PF01764">
    <property type="entry name" value="Lipase_3"/>
    <property type="match status" value="1"/>
</dbReference>
<organism evidence="3 4">
    <name type="scientific">Pseudolycoriella hygida</name>
    <dbReference type="NCBI Taxonomy" id="35572"/>
    <lineage>
        <taxon>Eukaryota</taxon>
        <taxon>Metazoa</taxon>
        <taxon>Ecdysozoa</taxon>
        <taxon>Arthropoda</taxon>
        <taxon>Hexapoda</taxon>
        <taxon>Insecta</taxon>
        <taxon>Pterygota</taxon>
        <taxon>Neoptera</taxon>
        <taxon>Endopterygota</taxon>
        <taxon>Diptera</taxon>
        <taxon>Nematocera</taxon>
        <taxon>Sciaroidea</taxon>
        <taxon>Sciaridae</taxon>
        <taxon>Pseudolycoriella</taxon>
    </lineage>
</organism>
<dbReference type="Gene3D" id="3.40.50.1820">
    <property type="entry name" value="alpha/beta hydrolase"/>
    <property type="match status" value="1"/>
</dbReference>
<dbReference type="CDD" id="cd00519">
    <property type="entry name" value="Lipase_3"/>
    <property type="match status" value="1"/>
</dbReference>
<dbReference type="Proteomes" id="UP001151699">
    <property type="component" value="Chromosome C"/>
</dbReference>
<dbReference type="InterPro" id="IPR029058">
    <property type="entry name" value="AB_hydrolase_fold"/>
</dbReference>
<feature type="domain" description="Fungal lipase-type" evidence="2">
    <location>
        <begin position="128"/>
        <end position="270"/>
    </location>
</feature>
<dbReference type="SUPFAM" id="SSF53474">
    <property type="entry name" value="alpha/beta-Hydrolases"/>
    <property type="match status" value="1"/>
</dbReference>
<accession>A0A9Q0MRR9</accession>
<feature type="signal peptide" evidence="1">
    <location>
        <begin position="1"/>
        <end position="21"/>
    </location>
</feature>
<evidence type="ECO:0000259" key="2">
    <source>
        <dbReference type="Pfam" id="PF01764"/>
    </source>
</evidence>